<keyword evidence="2" id="KW-0341">Growth regulation</keyword>
<dbReference type="CDD" id="cd20405">
    <property type="entry name" value="Tudor_Agenet_AtDUF_rpt1_3"/>
    <property type="match status" value="1"/>
</dbReference>
<feature type="domain" description="Agenet" evidence="5">
    <location>
        <begin position="73"/>
        <end position="129"/>
    </location>
</feature>
<feature type="region of interest" description="Disordered" evidence="4">
    <location>
        <begin position="395"/>
        <end position="484"/>
    </location>
</feature>
<accession>A0A166HH84</accession>
<dbReference type="InterPro" id="IPR007930">
    <property type="entry name" value="DUF724"/>
</dbReference>
<feature type="region of interest" description="Disordered" evidence="4">
    <location>
        <begin position="251"/>
        <end position="286"/>
    </location>
</feature>
<feature type="compositionally biased region" description="Basic and acidic residues" evidence="4">
    <location>
        <begin position="427"/>
        <end position="440"/>
    </location>
</feature>
<feature type="compositionally biased region" description="Basic residues" evidence="4">
    <location>
        <begin position="441"/>
        <end position="450"/>
    </location>
</feature>
<protein>
    <recommendedName>
        <fullName evidence="5">Agenet domain-containing protein</fullName>
    </recommendedName>
</protein>
<dbReference type="PANTHER" id="PTHR31917">
    <property type="entry name" value="AGENET DOMAIN-CONTAINING PROTEIN-RELATED"/>
    <property type="match status" value="1"/>
</dbReference>
<dbReference type="AlphaFoldDB" id="A0A166HH84"/>
<organism evidence="6">
    <name type="scientific">Daucus carota subsp. sativus</name>
    <name type="common">Carrot</name>
    <dbReference type="NCBI Taxonomy" id="79200"/>
    <lineage>
        <taxon>Eukaryota</taxon>
        <taxon>Viridiplantae</taxon>
        <taxon>Streptophyta</taxon>
        <taxon>Embryophyta</taxon>
        <taxon>Tracheophyta</taxon>
        <taxon>Spermatophyta</taxon>
        <taxon>Magnoliopsida</taxon>
        <taxon>eudicotyledons</taxon>
        <taxon>Gunneridae</taxon>
        <taxon>Pentapetalae</taxon>
        <taxon>asterids</taxon>
        <taxon>campanulids</taxon>
        <taxon>Apiales</taxon>
        <taxon>Apiaceae</taxon>
        <taxon>Apioideae</taxon>
        <taxon>Scandiceae</taxon>
        <taxon>Daucinae</taxon>
        <taxon>Daucus</taxon>
        <taxon>Daucus sect. Daucus</taxon>
    </lineage>
</organism>
<dbReference type="OMA" id="LMESFAC"/>
<evidence type="ECO:0000256" key="1">
    <source>
        <dbReference type="ARBA" id="ARBA00022448"/>
    </source>
</evidence>
<dbReference type="Pfam" id="PF05266">
    <property type="entry name" value="DUF724"/>
    <property type="match status" value="1"/>
</dbReference>
<dbReference type="KEGG" id="dcr:108204505"/>
<feature type="compositionally biased region" description="Polar residues" evidence="4">
    <location>
        <begin position="259"/>
        <end position="269"/>
    </location>
</feature>
<comment type="caution">
    <text evidence="6">The sequence shown here is derived from an EMBL/GenBank/DDBJ whole genome shotgun (WGS) entry which is preliminary data.</text>
</comment>
<gene>
    <name evidence="6" type="ORF">DCAR_002907</name>
</gene>
<feature type="domain" description="Agenet" evidence="5">
    <location>
        <begin position="4"/>
        <end position="72"/>
    </location>
</feature>
<feature type="compositionally biased region" description="Basic residues" evidence="4">
    <location>
        <begin position="277"/>
        <end position="286"/>
    </location>
</feature>
<dbReference type="SMART" id="SM00743">
    <property type="entry name" value="Agenet"/>
    <property type="match status" value="2"/>
</dbReference>
<evidence type="ECO:0000259" key="5">
    <source>
        <dbReference type="SMART" id="SM00743"/>
    </source>
</evidence>
<evidence type="ECO:0000256" key="3">
    <source>
        <dbReference type="SAM" id="Coils"/>
    </source>
</evidence>
<reference evidence="6" key="1">
    <citation type="journal article" date="2016" name="Nat. Genet.">
        <title>A high-quality carrot genome assembly provides new insights into carotenoid accumulation and asterid genome evolution.</title>
        <authorList>
            <person name="Iorizzo M."/>
            <person name="Ellison S."/>
            <person name="Senalik D."/>
            <person name="Zeng P."/>
            <person name="Satapoomin P."/>
            <person name="Huang J."/>
            <person name="Bowman M."/>
            <person name="Iovene M."/>
            <person name="Sanseverino W."/>
            <person name="Cavagnaro P."/>
            <person name="Yildiz M."/>
            <person name="Macko-Podgorni A."/>
            <person name="Moranska E."/>
            <person name="Grzebelus E."/>
            <person name="Grzebelus D."/>
            <person name="Ashrafi H."/>
            <person name="Zheng Z."/>
            <person name="Cheng S."/>
            <person name="Spooner D."/>
            <person name="Van Deynze A."/>
            <person name="Simon P."/>
        </authorList>
    </citation>
    <scope>NUCLEOTIDE SEQUENCE [LARGE SCALE GENOMIC DNA]</scope>
    <source>
        <tissue evidence="6">Leaf</tissue>
    </source>
</reference>
<feature type="region of interest" description="Disordered" evidence="4">
    <location>
        <begin position="630"/>
        <end position="654"/>
    </location>
</feature>
<name>A0A166HH84_DAUCS</name>
<evidence type="ECO:0000256" key="4">
    <source>
        <dbReference type="SAM" id="MobiDB-lite"/>
    </source>
</evidence>
<dbReference type="PANTHER" id="PTHR31917:SF147">
    <property type="entry name" value="AGENET DOMAIN-CONTAINING PROTEIN"/>
    <property type="match status" value="1"/>
</dbReference>
<feature type="coiled-coil region" evidence="3">
    <location>
        <begin position="762"/>
        <end position="838"/>
    </location>
</feature>
<dbReference type="InterPro" id="IPR008395">
    <property type="entry name" value="Agenet-like_dom"/>
</dbReference>
<keyword evidence="3" id="KW-0175">Coiled coil</keyword>
<evidence type="ECO:0000256" key="2">
    <source>
        <dbReference type="ARBA" id="ARBA00022604"/>
    </source>
</evidence>
<dbReference type="EMBL" id="LNRQ01000001">
    <property type="protein sequence ID" value="KZN10251.1"/>
    <property type="molecule type" value="Genomic_DNA"/>
</dbReference>
<keyword evidence="1" id="KW-0813">Transport</keyword>
<dbReference type="CDD" id="cd20406">
    <property type="entry name" value="Tudor_Agenet_AtDUF_rpt2_4"/>
    <property type="match status" value="1"/>
</dbReference>
<dbReference type="Gramene" id="KZN10251">
    <property type="protein sequence ID" value="KZN10251"/>
    <property type="gene ID" value="DCAR_002907"/>
</dbReference>
<dbReference type="Pfam" id="PF05641">
    <property type="entry name" value="Agenet"/>
    <property type="match status" value="1"/>
</dbReference>
<proteinExistence type="predicted"/>
<evidence type="ECO:0000313" key="6">
    <source>
        <dbReference type="EMBL" id="KZN10251.1"/>
    </source>
</evidence>
<dbReference type="InterPro" id="IPR014002">
    <property type="entry name" value="Agenet_dom_plant"/>
</dbReference>
<feature type="region of interest" description="Disordered" evidence="4">
    <location>
        <begin position="553"/>
        <end position="585"/>
    </location>
</feature>
<dbReference type="OrthoDB" id="687110at2759"/>
<sequence length="850" mass="94655">MTSLLFSKGKRVEVSLEKVENCEVWFPAVVEEETGNNCFLVEYQCIGKNGVPESLRVKVDFLHIRPSPPQFVKNYDLLEKVDAYLDFGWWSGVITKELPDSKYLIFFKQTKKQRIVNQSEIRAHMEWKEGNWFSASQELLQSPDHQGSAKNPHQTALVVPGGLTTLKENAAQGATSFFNLLDIRNEWLAPSNIEPSTLSQRKKTKLLGPNTDEQNKMMKQADMADLSHMSTNHLTPSSVGNRDEEIHFGWATGTDGGAKTTNLEQSMGDQLSDKISRTTRRKRARSKVKRYKPVESKSTTYSLRIYEGRLLESPTSETQALAGEKIVGELGNLSLEPLVKNNEMLPIAQLNGRKILEDKTHDDVRCTKENFVERECVTEVPVTCNLECEVIEASQSDKLPPTPPEEMVEPSGHREQQYHDPAVNATKEADELEGHKESTGKRKRGRRPRKFTINLEVSQENVDKLAKSPEVSQHTGKKLAKSPEISRQSGGVVAADTASEVLPVVVGLKAAQVHGSVSKKGRRGVDKKIVTGSAHQESKLITNIEVSPLEKVEHHEMDSSKGATRRSTRINAKYLNQDPKDASSGKIAEANAKDGLIKEAETSLTFNLSDDQPLSMWMGSSKATSATCASQGMNMEPGTSKRSPKDIAMLSSQSNDDDSLPFVKSSSLWKSIESMEVFLQLPQRPHFQSLCSRKESSREGLAIALMVNFAGVVEKTSTLKIDDPRSTIEDKLETLTELEKNGFDVKVVRDRLLRLLLIKDKQEELQANSKETTDKIKEINQDKIKIDERIEEIDNQIRLLQEERALVLSTKGEKDSSIAALEVKSNELSSSIKNASLEFEALVAVPLPGA</sequence>